<dbReference type="AlphaFoldDB" id="A0A645C6F4"/>
<evidence type="ECO:0000313" key="1">
    <source>
        <dbReference type="EMBL" id="MPM73366.1"/>
    </source>
</evidence>
<comment type="caution">
    <text evidence="1">The sequence shown here is derived from an EMBL/GenBank/DDBJ whole genome shotgun (WGS) entry which is preliminary data.</text>
</comment>
<sequence>MQKFTLSELLFVIGMSAVLLTVTLPLVSGEQQQALADHCRNNLKQSAQAMTAYSADNNGYFLIYRHDPESYRQKKSHVTWGFWMTELKYLDNGNVLVCPAGMPDGVSSKNNRFQLYTYGVLVNSAMMPFYRATEDRNLRVWIGAKTTPEQTLLLVDSLDPANGKQSYSYHFAFGTGPVAQQRHDDGIHAATVSGAVSSLMPGGFAQHLAADCRRTAKKPPQATYADAGGQLQQIAIPY</sequence>
<dbReference type="EMBL" id="VSSQ01025315">
    <property type="protein sequence ID" value="MPM73366.1"/>
    <property type="molecule type" value="Genomic_DNA"/>
</dbReference>
<name>A0A645C6F4_9ZZZZ</name>
<evidence type="ECO:0008006" key="2">
    <source>
        <dbReference type="Google" id="ProtNLM"/>
    </source>
</evidence>
<reference evidence="1" key="1">
    <citation type="submission" date="2019-08" db="EMBL/GenBank/DDBJ databases">
        <authorList>
            <person name="Kucharzyk K."/>
            <person name="Murdoch R.W."/>
            <person name="Higgins S."/>
            <person name="Loffler F."/>
        </authorList>
    </citation>
    <scope>NUCLEOTIDE SEQUENCE</scope>
</reference>
<proteinExistence type="predicted"/>
<dbReference type="Gene3D" id="3.30.700.10">
    <property type="entry name" value="Glycoprotein, Type 4 Pilin"/>
    <property type="match status" value="1"/>
</dbReference>
<protein>
    <recommendedName>
        <fullName evidence="2">Type II secretion system protein G</fullName>
    </recommendedName>
</protein>
<accession>A0A645C6F4</accession>
<dbReference type="SUPFAM" id="SSF54523">
    <property type="entry name" value="Pili subunits"/>
    <property type="match status" value="1"/>
</dbReference>
<dbReference type="InterPro" id="IPR045584">
    <property type="entry name" value="Pilin-like"/>
</dbReference>
<gene>
    <name evidence="1" type="ORF">SDC9_120346</name>
</gene>
<organism evidence="1">
    <name type="scientific">bioreactor metagenome</name>
    <dbReference type="NCBI Taxonomy" id="1076179"/>
    <lineage>
        <taxon>unclassified sequences</taxon>
        <taxon>metagenomes</taxon>
        <taxon>ecological metagenomes</taxon>
    </lineage>
</organism>